<dbReference type="OrthoDB" id="4504900at2"/>
<reference evidence="1 2" key="1">
    <citation type="submission" date="2018-10" db="EMBL/GenBank/DDBJ databases">
        <title>Sequencing the genomes of 1000 actinobacteria strains.</title>
        <authorList>
            <person name="Klenk H.-P."/>
        </authorList>
    </citation>
    <scope>NUCLEOTIDE SEQUENCE [LARGE SCALE GENOMIC DNA]</scope>
    <source>
        <strain evidence="1 2">DSM 43911</strain>
    </source>
</reference>
<comment type="caution">
    <text evidence="1">The sequence shown here is derived from an EMBL/GenBank/DDBJ whole genome shotgun (WGS) entry which is preliminary data.</text>
</comment>
<organism evidence="1 2">
    <name type="scientific">Saccharothrix variisporea</name>
    <dbReference type="NCBI Taxonomy" id="543527"/>
    <lineage>
        <taxon>Bacteria</taxon>
        <taxon>Bacillati</taxon>
        <taxon>Actinomycetota</taxon>
        <taxon>Actinomycetes</taxon>
        <taxon>Pseudonocardiales</taxon>
        <taxon>Pseudonocardiaceae</taxon>
        <taxon>Saccharothrix</taxon>
    </lineage>
</organism>
<sequence length="345" mass="36717">MPATTPVHLVGSLPRPLCDDPATAMDWFLGHRGDAELTALPCDRDPRWIIDWLDRLVEVPALEQVRAGDSGCYETMPYYRLRPGHRLQPGDVASGLPARVAAAFSAWEARGGCPPLRVQVGVPNALDLALFAFGSAEAAQEHLPVFQAAVVGEVAEIAARWGDRVQFQLETPVVLVSYHLTGREGWPALTGRLVGQVAEVLAAVPQGRWVLHLCYGDLGHRPVFAPTDLDAAVTFLNALADHQQSHRLPMPTVHLPVTTGDAAPPTDPAFFAALGGLRHGVEVIAGVVAEAHPQESRAALDLLEDALGRPVAGVAAACGYGRRTPDAAAANLALAATLARTHDHR</sequence>
<dbReference type="SUPFAM" id="SSF51726">
    <property type="entry name" value="UROD/MetE-like"/>
    <property type="match status" value="1"/>
</dbReference>
<protein>
    <recommendedName>
        <fullName evidence="3">Methionine synthase</fullName>
    </recommendedName>
</protein>
<name>A0A495X1G8_9PSEU</name>
<evidence type="ECO:0000313" key="2">
    <source>
        <dbReference type="Proteomes" id="UP000272729"/>
    </source>
</evidence>
<evidence type="ECO:0000313" key="1">
    <source>
        <dbReference type="EMBL" id="RKT67812.1"/>
    </source>
</evidence>
<dbReference type="Proteomes" id="UP000272729">
    <property type="component" value="Unassembled WGS sequence"/>
</dbReference>
<gene>
    <name evidence="1" type="ORF">DFJ66_0988</name>
</gene>
<keyword evidence="2" id="KW-1185">Reference proteome</keyword>
<dbReference type="RefSeq" id="WP_121218362.1">
    <property type="nucleotide sequence ID" value="NZ_JBIUBA010000030.1"/>
</dbReference>
<dbReference type="Gene3D" id="3.20.20.210">
    <property type="match status" value="1"/>
</dbReference>
<dbReference type="InterPro" id="IPR038071">
    <property type="entry name" value="UROD/MetE-like_sf"/>
</dbReference>
<proteinExistence type="predicted"/>
<accession>A0A495X1G8</accession>
<dbReference type="AlphaFoldDB" id="A0A495X1G8"/>
<dbReference type="EMBL" id="RBXR01000001">
    <property type="protein sequence ID" value="RKT67812.1"/>
    <property type="molecule type" value="Genomic_DNA"/>
</dbReference>
<evidence type="ECO:0008006" key="3">
    <source>
        <dbReference type="Google" id="ProtNLM"/>
    </source>
</evidence>